<reference evidence="11 12" key="1">
    <citation type="journal article" date="2024" name="bioRxiv">
        <title>A reference genome for Trichogramma kaykai: A tiny desert-dwelling parasitoid wasp with competing sex-ratio distorters.</title>
        <authorList>
            <person name="Culotta J."/>
            <person name="Lindsey A.R."/>
        </authorList>
    </citation>
    <scope>NUCLEOTIDE SEQUENCE [LARGE SCALE GENOMIC DNA]</scope>
    <source>
        <strain evidence="11 12">KSX58</strain>
    </source>
</reference>
<feature type="transmembrane region" description="Helical" evidence="10">
    <location>
        <begin position="74"/>
        <end position="92"/>
    </location>
</feature>
<feature type="transmembrane region" description="Helical" evidence="10">
    <location>
        <begin position="42"/>
        <end position="62"/>
    </location>
</feature>
<dbReference type="InterPro" id="IPR004117">
    <property type="entry name" value="7tm6_olfct_rcpt"/>
</dbReference>
<comment type="caution">
    <text evidence="10">Lacks conserved residue(s) required for the propagation of feature annotation.</text>
</comment>
<dbReference type="Pfam" id="PF02949">
    <property type="entry name" value="7tm_6"/>
    <property type="match status" value="2"/>
</dbReference>
<comment type="subcellular location">
    <subcellularLocation>
        <location evidence="1 10">Cell membrane</location>
        <topology evidence="1 10">Multi-pass membrane protein</topology>
    </subcellularLocation>
</comment>
<organism evidence="11 12">
    <name type="scientific">Trichogramma kaykai</name>
    <dbReference type="NCBI Taxonomy" id="54128"/>
    <lineage>
        <taxon>Eukaryota</taxon>
        <taxon>Metazoa</taxon>
        <taxon>Ecdysozoa</taxon>
        <taxon>Arthropoda</taxon>
        <taxon>Hexapoda</taxon>
        <taxon>Insecta</taxon>
        <taxon>Pterygota</taxon>
        <taxon>Neoptera</taxon>
        <taxon>Endopterygota</taxon>
        <taxon>Hymenoptera</taxon>
        <taxon>Apocrita</taxon>
        <taxon>Proctotrupomorpha</taxon>
        <taxon>Chalcidoidea</taxon>
        <taxon>Trichogrammatidae</taxon>
        <taxon>Trichogramma</taxon>
    </lineage>
</organism>
<evidence type="ECO:0000256" key="10">
    <source>
        <dbReference type="RuleBase" id="RU351113"/>
    </source>
</evidence>
<keyword evidence="9 10" id="KW-0807">Transducer</keyword>
<gene>
    <name evidence="11" type="ORF">TKK_020224</name>
</gene>
<keyword evidence="12" id="KW-1185">Reference proteome</keyword>
<dbReference type="AlphaFoldDB" id="A0ABD2VTF2"/>
<evidence type="ECO:0000256" key="9">
    <source>
        <dbReference type="ARBA" id="ARBA00023224"/>
    </source>
</evidence>
<dbReference type="GO" id="GO:0007165">
    <property type="term" value="P:signal transduction"/>
    <property type="evidence" value="ECO:0007669"/>
    <property type="project" value="UniProtKB-KW"/>
</dbReference>
<comment type="caution">
    <text evidence="11">The sequence shown here is derived from an EMBL/GenBank/DDBJ whole genome shotgun (WGS) entry which is preliminary data.</text>
</comment>
<dbReference type="PANTHER" id="PTHR21137:SF35">
    <property type="entry name" value="ODORANT RECEPTOR 19A-RELATED"/>
    <property type="match status" value="1"/>
</dbReference>
<comment type="similarity">
    <text evidence="10">Belongs to the insect chemoreceptor superfamily. Heteromeric odorant receptor channel (TC 1.A.69) family.</text>
</comment>
<dbReference type="GO" id="GO:0007608">
    <property type="term" value="P:sensory perception of smell"/>
    <property type="evidence" value="ECO:0007669"/>
    <property type="project" value="UniProtKB-KW"/>
</dbReference>
<evidence type="ECO:0000313" key="11">
    <source>
        <dbReference type="EMBL" id="KAL3383859.1"/>
    </source>
</evidence>
<dbReference type="GO" id="GO:0005886">
    <property type="term" value="C:plasma membrane"/>
    <property type="evidence" value="ECO:0007669"/>
    <property type="project" value="UniProtKB-SubCell"/>
</dbReference>
<name>A0ABD2VTF2_9HYME</name>
<feature type="transmembrane region" description="Helical" evidence="10">
    <location>
        <begin position="181"/>
        <end position="204"/>
    </location>
</feature>
<evidence type="ECO:0000256" key="2">
    <source>
        <dbReference type="ARBA" id="ARBA00022475"/>
    </source>
</evidence>
<dbReference type="EMBL" id="JBJJXI010000181">
    <property type="protein sequence ID" value="KAL3383859.1"/>
    <property type="molecule type" value="Genomic_DNA"/>
</dbReference>
<accession>A0ABD2VTF2</accession>
<evidence type="ECO:0000256" key="5">
    <source>
        <dbReference type="ARBA" id="ARBA00022725"/>
    </source>
</evidence>
<evidence type="ECO:0000256" key="4">
    <source>
        <dbReference type="ARBA" id="ARBA00022692"/>
    </source>
</evidence>
<keyword evidence="3 10" id="KW-0716">Sensory transduction</keyword>
<keyword evidence="4 10" id="KW-0812">Transmembrane</keyword>
<keyword evidence="7 10" id="KW-0472">Membrane</keyword>
<evidence type="ECO:0000256" key="7">
    <source>
        <dbReference type="ARBA" id="ARBA00023136"/>
    </source>
</evidence>
<evidence type="ECO:0000313" key="12">
    <source>
        <dbReference type="Proteomes" id="UP001627154"/>
    </source>
</evidence>
<feature type="transmembrane region" description="Helical" evidence="10">
    <location>
        <begin position="140"/>
        <end position="161"/>
    </location>
</feature>
<dbReference type="PANTHER" id="PTHR21137">
    <property type="entry name" value="ODORANT RECEPTOR"/>
    <property type="match status" value="1"/>
</dbReference>
<feature type="transmembrane region" description="Helical" evidence="10">
    <location>
        <begin position="258"/>
        <end position="279"/>
    </location>
</feature>
<evidence type="ECO:0000256" key="6">
    <source>
        <dbReference type="ARBA" id="ARBA00022989"/>
    </source>
</evidence>
<dbReference type="Proteomes" id="UP001627154">
    <property type="component" value="Unassembled WGS sequence"/>
</dbReference>
<keyword evidence="2" id="KW-1003">Cell membrane</keyword>
<evidence type="ECO:0000256" key="1">
    <source>
        <dbReference type="ARBA" id="ARBA00004651"/>
    </source>
</evidence>
<evidence type="ECO:0000256" key="3">
    <source>
        <dbReference type="ARBA" id="ARBA00022606"/>
    </source>
</evidence>
<keyword evidence="6 10" id="KW-1133">Transmembrane helix</keyword>
<proteinExistence type="inferred from homology"/>
<keyword evidence="8 10" id="KW-0675">Receptor</keyword>
<protein>
    <recommendedName>
        <fullName evidence="10">Odorant receptor</fullName>
    </recommendedName>
</protein>
<keyword evidence="5 10" id="KW-0552">Olfaction</keyword>
<evidence type="ECO:0000256" key="8">
    <source>
        <dbReference type="ARBA" id="ARBA00023170"/>
    </source>
</evidence>
<sequence>MNELKLTREFDNHFFLTKICMIYIGLWPLDGACNDLKKSLKVFAGYFFVVSLILVELYDIYFYSSGSIEATAEIVITMTYAFGGLMKISHFLKEFGVFKDMWHTMHVDWTGVLANDQERSYRSHVMRRLTIKTRKYCRQYALLTLGAAVMYMTMPFIGNQAHRVRKYPFFGRYYYDDQSDLVYILCYISQVITGTFCATTNYALDTLFLICSYHMCAQLKILKHDLMNMSKKNVAQRLTCLIRRHQREIRNVKKLQKVFSNVGFWQLFVACVITCINIFKMLNSQALGDAIYKSGWLDFQCNYKRDLKFMIHRCQLPLTITAGKIYTLSIANFMEVIVNYIICQLSNQTCRL</sequence>